<protein>
    <recommendedName>
        <fullName evidence="1">Vacuolar ATPase assembly protein VMA22</fullName>
    </recommendedName>
</protein>
<gene>
    <name evidence="3" type="ORF">L211DRAFT_871302</name>
</gene>
<dbReference type="GO" id="GO:0051082">
    <property type="term" value="F:unfolded protein binding"/>
    <property type="evidence" value="ECO:0007669"/>
    <property type="project" value="TreeGrafter"/>
</dbReference>
<sequence>MEPNISETSPGDAGSPPQDRLEALILSYLDLIDTYTELQKDICRNFSEGYLSIAQANFSSNTGRRYGQDFYDERMKAMKGVEISYEDTRKSPTFKPRHFPLEGEPIEVSEKDDAGKTSGVRRRKGGKEETFKETFSEGKPQIKTPNTDTQLDDEEGETSASPPIKKDPRDPLKWFGIFVPPALKIAQLRFSDGSNIDAA</sequence>
<evidence type="ECO:0000256" key="2">
    <source>
        <dbReference type="SAM" id="MobiDB-lite"/>
    </source>
</evidence>
<evidence type="ECO:0000313" key="3">
    <source>
        <dbReference type="EMBL" id="RPB19429.1"/>
    </source>
</evidence>
<dbReference type="PANTHER" id="PTHR31996:SF2">
    <property type="entry name" value="COILED-COIL DOMAIN-CONTAINING PROTEIN 115"/>
    <property type="match status" value="1"/>
</dbReference>
<dbReference type="PANTHER" id="PTHR31996">
    <property type="entry name" value="COILED-COIL DOMAIN-CONTAINING PROTEIN 115"/>
    <property type="match status" value="1"/>
</dbReference>
<name>A0A3N4LD74_9PEZI</name>
<feature type="region of interest" description="Disordered" evidence="2">
    <location>
        <begin position="89"/>
        <end position="172"/>
    </location>
</feature>
<feature type="compositionally biased region" description="Basic and acidic residues" evidence="2">
    <location>
        <begin position="126"/>
        <end position="136"/>
    </location>
</feature>
<accession>A0A3N4LD74</accession>
<dbReference type="STRING" id="1051890.A0A3N4LD74"/>
<dbReference type="InParanoid" id="A0A3N4LD74"/>
<keyword evidence="4" id="KW-1185">Reference proteome</keyword>
<organism evidence="3 4">
    <name type="scientific">Terfezia boudieri ATCC MYA-4762</name>
    <dbReference type="NCBI Taxonomy" id="1051890"/>
    <lineage>
        <taxon>Eukaryota</taxon>
        <taxon>Fungi</taxon>
        <taxon>Dikarya</taxon>
        <taxon>Ascomycota</taxon>
        <taxon>Pezizomycotina</taxon>
        <taxon>Pezizomycetes</taxon>
        <taxon>Pezizales</taxon>
        <taxon>Pezizaceae</taxon>
        <taxon>Terfezia</taxon>
    </lineage>
</organism>
<evidence type="ECO:0000313" key="4">
    <source>
        <dbReference type="Proteomes" id="UP000267821"/>
    </source>
</evidence>
<dbReference type="EMBL" id="ML121589">
    <property type="protein sequence ID" value="RPB19429.1"/>
    <property type="molecule type" value="Genomic_DNA"/>
</dbReference>
<dbReference type="GO" id="GO:0070072">
    <property type="term" value="P:vacuolar proton-transporting V-type ATPase complex assembly"/>
    <property type="evidence" value="ECO:0007669"/>
    <property type="project" value="InterPro"/>
</dbReference>
<dbReference type="Pfam" id="PF21730">
    <property type="entry name" value="Vma22_CCDC115"/>
    <property type="match status" value="1"/>
</dbReference>
<proteinExistence type="predicted"/>
<dbReference type="AlphaFoldDB" id="A0A3N4LD74"/>
<reference evidence="3 4" key="1">
    <citation type="journal article" date="2018" name="Nat. Ecol. Evol.">
        <title>Pezizomycetes genomes reveal the molecular basis of ectomycorrhizal truffle lifestyle.</title>
        <authorList>
            <person name="Murat C."/>
            <person name="Payen T."/>
            <person name="Noel B."/>
            <person name="Kuo A."/>
            <person name="Morin E."/>
            <person name="Chen J."/>
            <person name="Kohler A."/>
            <person name="Krizsan K."/>
            <person name="Balestrini R."/>
            <person name="Da Silva C."/>
            <person name="Montanini B."/>
            <person name="Hainaut M."/>
            <person name="Levati E."/>
            <person name="Barry K.W."/>
            <person name="Belfiori B."/>
            <person name="Cichocki N."/>
            <person name="Clum A."/>
            <person name="Dockter R.B."/>
            <person name="Fauchery L."/>
            <person name="Guy J."/>
            <person name="Iotti M."/>
            <person name="Le Tacon F."/>
            <person name="Lindquist E.A."/>
            <person name="Lipzen A."/>
            <person name="Malagnac F."/>
            <person name="Mello A."/>
            <person name="Molinier V."/>
            <person name="Miyauchi S."/>
            <person name="Poulain J."/>
            <person name="Riccioni C."/>
            <person name="Rubini A."/>
            <person name="Sitrit Y."/>
            <person name="Splivallo R."/>
            <person name="Traeger S."/>
            <person name="Wang M."/>
            <person name="Zifcakova L."/>
            <person name="Wipf D."/>
            <person name="Zambonelli A."/>
            <person name="Paolocci F."/>
            <person name="Nowrousian M."/>
            <person name="Ottonello S."/>
            <person name="Baldrian P."/>
            <person name="Spatafora J.W."/>
            <person name="Henrissat B."/>
            <person name="Nagy L.G."/>
            <person name="Aury J.M."/>
            <person name="Wincker P."/>
            <person name="Grigoriev I.V."/>
            <person name="Bonfante P."/>
            <person name="Martin F.M."/>
        </authorList>
    </citation>
    <scope>NUCLEOTIDE SEQUENCE [LARGE SCALE GENOMIC DNA]</scope>
    <source>
        <strain evidence="3 4">ATCC MYA-4762</strain>
    </source>
</reference>
<dbReference type="GO" id="GO:1990871">
    <property type="term" value="C:Vma12-Vma22 assembly complex"/>
    <property type="evidence" value="ECO:0007669"/>
    <property type="project" value="TreeGrafter"/>
</dbReference>
<dbReference type="InterPro" id="IPR040357">
    <property type="entry name" value="Vma22/CCDC115"/>
</dbReference>
<evidence type="ECO:0000256" key="1">
    <source>
        <dbReference type="ARBA" id="ARBA00093634"/>
    </source>
</evidence>
<dbReference type="Proteomes" id="UP000267821">
    <property type="component" value="Unassembled WGS sequence"/>
</dbReference>
<dbReference type="OrthoDB" id="408631at2759"/>